<proteinExistence type="predicted"/>
<accession>G0NIU0</accession>
<sequence>MVTLLNLPDVALSKLLEKCDYLSIQTLRKTCWNLRNFIDTANPTPLYKLTIHRKVDAFEMEFHSKNHQGKHAVNVRVTLKKVRKGCHMTLIKNDEITKRFLKDKDFSEMFFTDYALAANNPNLILEGFDISSNQPGCESVIERMKQSNKIRTKLFGMGFDESSQLRELLSLVSPDHLEEITVSKTNSFVFALSLENVFEMDQWKNVKKLNLLCFIFDSSIQFLSSFDEVSAQIREPNEEILNSLKTIFINSRTKKKFEFTVSFNDLDVYLEFLGQPFIDGNAIKNWFFKSTVTDNYFCVQLNEKLVFKHIEKKDVPIWAEVKIE</sequence>
<evidence type="ECO:0000259" key="1">
    <source>
        <dbReference type="PROSITE" id="PS50181"/>
    </source>
</evidence>
<dbReference type="PROSITE" id="PS50181">
    <property type="entry name" value="FBOX"/>
    <property type="match status" value="1"/>
</dbReference>
<dbReference type="Proteomes" id="UP000008068">
    <property type="component" value="Unassembled WGS sequence"/>
</dbReference>
<dbReference type="HOGENOM" id="CLU_030831_0_2_1"/>
<name>G0NIU0_CAEBE</name>
<protein>
    <recommendedName>
        <fullName evidence="1">F-box domain-containing protein</fullName>
    </recommendedName>
</protein>
<dbReference type="Pfam" id="PF00646">
    <property type="entry name" value="F-box"/>
    <property type="match status" value="1"/>
</dbReference>
<reference evidence="3" key="1">
    <citation type="submission" date="2011-07" db="EMBL/GenBank/DDBJ databases">
        <authorList>
            <consortium name="Caenorhabditis brenneri Sequencing and Analysis Consortium"/>
            <person name="Wilson R.K."/>
        </authorList>
    </citation>
    <scope>NUCLEOTIDE SEQUENCE [LARGE SCALE GENOMIC DNA]</scope>
    <source>
        <strain evidence="3">PB2801</strain>
    </source>
</reference>
<dbReference type="PANTHER" id="PTHR23014:SF1">
    <property type="entry name" value="DUF38 DOMAIN-CONTAINING PROTEIN-RELATED"/>
    <property type="match status" value="1"/>
</dbReference>
<evidence type="ECO:0000313" key="2">
    <source>
        <dbReference type="EMBL" id="EGT32001.1"/>
    </source>
</evidence>
<dbReference type="InParanoid" id="G0NIU0"/>
<dbReference type="InterPro" id="IPR002900">
    <property type="entry name" value="DUF38/FTH_CAE_spp"/>
</dbReference>
<feature type="domain" description="F-box" evidence="1">
    <location>
        <begin position="1"/>
        <end position="50"/>
    </location>
</feature>
<keyword evidence="3" id="KW-1185">Reference proteome</keyword>
<dbReference type="Pfam" id="PF01827">
    <property type="entry name" value="FTH"/>
    <property type="match status" value="1"/>
</dbReference>
<dbReference type="EMBL" id="GL379892">
    <property type="protein sequence ID" value="EGT32001.1"/>
    <property type="molecule type" value="Genomic_DNA"/>
</dbReference>
<dbReference type="PANTHER" id="PTHR23014">
    <property type="entry name" value="F-BOX A PROTEIN"/>
    <property type="match status" value="1"/>
</dbReference>
<dbReference type="OrthoDB" id="5907403at2759"/>
<dbReference type="AlphaFoldDB" id="G0NIU0"/>
<evidence type="ECO:0000313" key="3">
    <source>
        <dbReference type="Proteomes" id="UP000008068"/>
    </source>
</evidence>
<organism evidence="3">
    <name type="scientific">Caenorhabditis brenneri</name>
    <name type="common">Nematode worm</name>
    <dbReference type="NCBI Taxonomy" id="135651"/>
    <lineage>
        <taxon>Eukaryota</taxon>
        <taxon>Metazoa</taxon>
        <taxon>Ecdysozoa</taxon>
        <taxon>Nematoda</taxon>
        <taxon>Chromadorea</taxon>
        <taxon>Rhabditida</taxon>
        <taxon>Rhabditina</taxon>
        <taxon>Rhabditomorpha</taxon>
        <taxon>Rhabditoidea</taxon>
        <taxon>Rhabditidae</taxon>
        <taxon>Peloderinae</taxon>
        <taxon>Caenorhabditis</taxon>
    </lineage>
</organism>
<dbReference type="InterPro" id="IPR001810">
    <property type="entry name" value="F-box_dom"/>
</dbReference>
<gene>
    <name evidence="2" type="ORF">CAEBREN_04214</name>
</gene>